<dbReference type="Gene3D" id="3.30.70.360">
    <property type="match status" value="1"/>
</dbReference>
<keyword evidence="12" id="KW-1185">Reference proteome</keyword>
<evidence type="ECO:0000256" key="4">
    <source>
        <dbReference type="ARBA" id="ARBA00022571"/>
    </source>
</evidence>
<gene>
    <name evidence="11" type="ORF">Thpro_022896</name>
</gene>
<evidence type="ECO:0000313" key="11">
    <source>
        <dbReference type="EMBL" id="OBS08646.1"/>
    </source>
</evidence>
<dbReference type="SUPFAM" id="SSF53187">
    <property type="entry name" value="Zn-dependent exopeptidases"/>
    <property type="match status" value="1"/>
</dbReference>
<reference evidence="11 12" key="1">
    <citation type="journal article" date="2014" name="Genome Announc.">
        <title>Draft Genome Sequence of the Iron-Oxidizing, Acidophilic, and Halotolerant 'Thiobacillus prosperus' Type Strain DSM 5130.</title>
        <authorList>
            <person name="Ossandon F.J."/>
            <person name="Cardenas J.P."/>
            <person name="Corbett M."/>
            <person name="Quatrini R."/>
            <person name="Holmes D.S."/>
            <person name="Watkin E."/>
        </authorList>
    </citation>
    <scope>NUCLEOTIDE SEQUENCE [LARGE SCALE GENOMIC DNA]</scope>
    <source>
        <strain evidence="11 12">DSM 5130</strain>
    </source>
</reference>
<dbReference type="PANTHER" id="PTHR43808">
    <property type="entry name" value="ACETYLORNITHINE DEACETYLASE"/>
    <property type="match status" value="1"/>
</dbReference>
<dbReference type="OrthoDB" id="3665926at2"/>
<dbReference type="Gene3D" id="3.40.630.10">
    <property type="entry name" value="Zn peptidases"/>
    <property type="match status" value="1"/>
</dbReference>
<dbReference type="InterPro" id="IPR050072">
    <property type="entry name" value="Peptidase_M20A"/>
</dbReference>
<dbReference type="InterPro" id="IPR036264">
    <property type="entry name" value="Bact_exopeptidase_dim_dom"/>
</dbReference>
<evidence type="ECO:0000259" key="10">
    <source>
        <dbReference type="Pfam" id="PF07687"/>
    </source>
</evidence>
<dbReference type="Proteomes" id="UP000029273">
    <property type="component" value="Unassembled WGS sequence"/>
</dbReference>
<dbReference type="InterPro" id="IPR002933">
    <property type="entry name" value="Peptidase_M20"/>
</dbReference>
<comment type="similarity">
    <text evidence="2">Belongs to the peptidase M20A family. ArgE subfamily.</text>
</comment>
<evidence type="ECO:0000256" key="2">
    <source>
        <dbReference type="ARBA" id="ARBA00005691"/>
    </source>
</evidence>
<keyword evidence="7" id="KW-0378">Hydrolase</keyword>
<feature type="domain" description="Peptidase M20 dimerisation" evidence="10">
    <location>
        <begin position="176"/>
        <end position="283"/>
    </location>
</feature>
<evidence type="ECO:0000256" key="7">
    <source>
        <dbReference type="ARBA" id="ARBA00022801"/>
    </source>
</evidence>
<keyword evidence="6" id="KW-0479">Metal-binding</keyword>
<evidence type="ECO:0000313" key="12">
    <source>
        <dbReference type="Proteomes" id="UP000029273"/>
    </source>
</evidence>
<evidence type="ECO:0000256" key="8">
    <source>
        <dbReference type="ARBA" id="ARBA00022833"/>
    </source>
</evidence>
<proteinExistence type="inferred from homology"/>
<dbReference type="InterPro" id="IPR010169">
    <property type="entry name" value="AcOrn-deacetyl"/>
</dbReference>
<dbReference type="STRING" id="160660.BJI67_12010"/>
<dbReference type="SUPFAM" id="SSF55031">
    <property type="entry name" value="Bacterial exopeptidase dimerisation domain"/>
    <property type="match status" value="1"/>
</dbReference>
<comment type="caution">
    <text evidence="11">The sequence shown here is derived from an EMBL/GenBank/DDBJ whole genome shotgun (WGS) entry which is preliminary data.</text>
</comment>
<dbReference type="Pfam" id="PF07687">
    <property type="entry name" value="M20_dimer"/>
    <property type="match status" value="1"/>
</dbReference>
<organism evidence="11 12">
    <name type="scientific">Acidihalobacter prosperus</name>
    <dbReference type="NCBI Taxonomy" id="160660"/>
    <lineage>
        <taxon>Bacteria</taxon>
        <taxon>Pseudomonadati</taxon>
        <taxon>Pseudomonadota</taxon>
        <taxon>Gammaproteobacteria</taxon>
        <taxon>Chromatiales</taxon>
        <taxon>Ectothiorhodospiraceae</taxon>
        <taxon>Acidihalobacter</taxon>
    </lineage>
</organism>
<dbReference type="EMBL" id="JQSG02000006">
    <property type="protein sequence ID" value="OBS08646.1"/>
    <property type="molecule type" value="Genomic_DNA"/>
</dbReference>
<evidence type="ECO:0000256" key="3">
    <source>
        <dbReference type="ARBA" id="ARBA00022490"/>
    </source>
</evidence>
<dbReference type="CDD" id="cd03894">
    <property type="entry name" value="M20_ArgE"/>
    <property type="match status" value="1"/>
</dbReference>
<dbReference type="RefSeq" id="WP_082954676.1">
    <property type="nucleotide sequence ID" value="NZ_JQSG02000006.1"/>
</dbReference>
<dbReference type="GO" id="GO:0046872">
    <property type="term" value="F:metal ion binding"/>
    <property type="evidence" value="ECO:0007669"/>
    <property type="project" value="UniProtKB-KW"/>
</dbReference>
<evidence type="ECO:0000256" key="5">
    <source>
        <dbReference type="ARBA" id="ARBA00022605"/>
    </source>
</evidence>
<evidence type="ECO:0000256" key="9">
    <source>
        <dbReference type="ARBA" id="ARBA00023285"/>
    </source>
</evidence>
<keyword evidence="8" id="KW-0862">Zinc</keyword>
<protein>
    <submittedName>
        <fullName evidence="11">Acetylornithine deacetylase</fullName>
    </submittedName>
</protein>
<dbReference type="FunFam" id="3.30.70.360:FF:000003">
    <property type="entry name" value="Acetylornithine deacetylase"/>
    <property type="match status" value="1"/>
</dbReference>
<dbReference type="InterPro" id="IPR011650">
    <property type="entry name" value="Peptidase_M20_dimer"/>
</dbReference>
<accession>A0A1A6C253</accession>
<comment type="subcellular location">
    <subcellularLocation>
        <location evidence="1">Cytoplasm</location>
    </subcellularLocation>
</comment>
<sequence>MPAPALEHMLAELIATPSVSSVSPAFDGGNLALVEKLAGWLEDAGFQVEVIPLEHFPDKANLIATLGEGENGLVLSGHTDTVPFDDGLWTHDPFRLTAAEGRLYGLGTADMKSFLALAIEAARGLDPARLKRPLIVVGTADEESSMDGARMLTRLGRPRARYCVIGEPTDLRPVRMHKGIIMEAVRVTGHSGHSSDPDRGRNALEGMHHVMDELLDWRDALRRQHHPAFAVPYPTLNLGHVHGGDNPNRICASCELHFDLRPLPGMTIEALREELHHRVGRALEGRGLHFETHPLFCGIEAFETPADAALVETLVELSGHPAQAVAFGTEAPFFRDLGIETVVIGPGSIDQAHQPDEYIEQAALGRTVDILRALIDRLCVAA</sequence>
<keyword evidence="5" id="KW-0028">Amino-acid biosynthesis</keyword>
<dbReference type="PANTHER" id="PTHR43808:SF1">
    <property type="entry name" value="ACETYLORNITHINE DEACETYLASE"/>
    <property type="match status" value="1"/>
</dbReference>
<keyword evidence="9" id="KW-0170">Cobalt</keyword>
<dbReference type="NCBIfam" id="TIGR01892">
    <property type="entry name" value="AcOrn-deacetyl"/>
    <property type="match status" value="1"/>
</dbReference>
<keyword evidence="3" id="KW-0963">Cytoplasm</keyword>
<dbReference type="NCBIfam" id="NF003474">
    <property type="entry name" value="PRK05111.1"/>
    <property type="match status" value="1"/>
</dbReference>
<keyword evidence="4" id="KW-0055">Arginine biosynthesis</keyword>
<dbReference type="AlphaFoldDB" id="A0A1A6C253"/>
<dbReference type="GO" id="GO:0005737">
    <property type="term" value="C:cytoplasm"/>
    <property type="evidence" value="ECO:0007669"/>
    <property type="project" value="UniProtKB-SubCell"/>
</dbReference>
<evidence type="ECO:0000256" key="1">
    <source>
        <dbReference type="ARBA" id="ARBA00004496"/>
    </source>
</evidence>
<dbReference type="GO" id="GO:0008777">
    <property type="term" value="F:acetylornithine deacetylase activity"/>
    <property type="evidence" value="ECO:0007669"/>
    <property type="project" value="TreeGrafter"/>
</dbReference>
<evidence type="ECO:0000256" key="6">
    <source>
        <dbReference type="ARBA" id="ARBA00022723"/>
    </source>
</evidence>
<dbReference type="Pfam" id="PF01546">
    <property type="entry name" value="Peptidase_M20"/>
    <property type="match status" value="1"/>
</dbReference>
<dbReference type="GO" id="GO:0006526">
    <property type="term" value="P:L-arginine biosynthetic process"/>
    <property type="evidence" value="ECO:0007669"/>
    <property type="project" value="UniProtKB-KW"/>
</dbReference>
<name>A0A1A6C253_9GAMM</name>